<evidence type="ECO:0000313" key="7">
    <source>
        <dbReference type="EMBL" id="KAF0297142.1"/>
    </source>
</evidence>
<protein>
    <recommendedName>
        <fullName evidence="9">Selenoprotein K</fullName>
    </recommendedName>
</protein>
<dbReference type="OrthoDB" id="167295at2759"/>
<keyword evidence="8" id="KW-1185">Reference proteome</keyword>
<dbReference type="GO" id="GO:0032469">
    <property type="term" value="P:endoplasmic reticulum calcium ion homeostasis"/>
    <property type="evidence" value="ECO:0007669"/>
    <property type="project" value="TreeGrafter"/>
</dbReference>
<evidence type="ECO:0000256" key="2">
    <source>
        <dbReference type="ARBA" id="ARBA00022692"/>
    </source>
</evidence>
<evidence type="ECO:0008006" key="9">
    <source>
        <dbReference type="Google" id="ProtNLM"/>
    </source>
</evidence>
<keyword evidence="5" id="KW-0472">Membrane</keyword>
<evidence type="ECO:0000256" key="1">
    <source>
        <dbReference type="ARBA" id="ARBA00004167"/>
    </source>
</evidence>
<evidence type="ECO:0000256" key="4">
    <source>
        <dbReference type="ARBA" id="ARBA00022989"/>
    </source>
</evidence>
<dbReference type="GO" id="GO:0005794">
    <property type="term" value="C:Golgi apparatus"/>
    <property type="evidence" value="ECO:0007669"/>
    <property type="project" value="TreeGrafter"/>
</dbReference>
<proteinExistence type="predicted"/>
<comment type="subcellular location">
    <subcellularLocation>
        <location evidence="1">Membrane</location>
        <topology evidence="1">Single-pass membrane protein</topology>
    </subcellularLocation>
</comment>
<evidence type="ECO:0000256" key="3">
    <source>
        <dbReference type="ARBA" id="ARBA00022933"/>
    </source>
</evidence>
<dbReference type="GO" id="GO:0005789">
    <property type="term" value="C:endoplasmic reticulum membrane"/>
    <property type="evidence" value="ECO:0007669"/>
    <property type="project" value="TreeGrafter"/>
</dbReference>
<name>A0A6A4W229_AMPAM</name>
<dbReference type="InterPro" id="IPR024491">
    <property type="entry name" value="Se_SelK/SelG"/>
</dbReference>
<dbReference type="PANTHER" id="PTHR16875">
    <property type="entry name" value="SELENOPROTEIN K"/>
    <property type="match status" value="1"/>
</dbReference>
<comment type="caution">
    <text evidence="7">The sequence shown here is derived from an EMBL/GenBank/DDBJ whole genome shotgun (WGS) entry which is preliminary data.</text>
</comment>
<dbReference type="EMBL" id="VIIS01001512">
    <property type="protein sequence ID" value="KAF0297142.1"/>
    <property type="molecule type" value="Genomic_DNA"/>
</dbReference>
<dbReference type="AlphaFoldDB" id="A0A6A4W229"/>
<gene>
    <name evidence="7" type="ORF">FJT64_005431</name>
</gene>
<keyword evidence="4" id="KW-1133">Transmembrane helix</keyword>
<keyword evidence="2" id="KW-0812">Transmembrane</keyword>
<evidence type="ECO:0000256" key="5">
    <source>
        <dbReference type="ARBA" id="ARBA00023136"/>
    </source>
</evidence>
<reference evidence="7 8" key="1">
    <citation type="submission" date="2019-07" db="EMBL/GenBank/DDBJ databases">
        <title>Draft genome assembly of a fouling barnacle, Amphibalanus amphitrite (Darwin, 1854): The first reference genome for Thecostraca.</title>
        <authorList>
            <person name="Kim W."/>
        </authorList>
    </citation>
    <scope>NUCLEOTIDE SEQUENCE [LARGE SCALE GENOMIC DNA]</scope>
    <source>
        <strain evidence="7">SNU_AA5</strain>
        <tissue evidence="7">Soma without cirri and trophi</tissue>
    </source>
</reference>
<evidence type="ECO:0000256" key="6">
    <source>
        <dbReference type="SAM" id="MobiDB-lite"/>
    </source>
</evidence>
<dbReference type="Pfam" id="PF10961">
    <property type="entry name" value="SelK_SelG"/>
    <property type="match status" value="1"/>
</dbReference>
<dbReference type="GO" id="GO:0006816">
    <property type="term" value="P:calcium ion transport"/>
    <property type="evidence" value="ECO:0007669"/>
    <property type="project" value="TreeGrafter"/>
</dbReference>
<organism evidence="7 8">
    <name type="scientific">Amphibalanus amphitrite</name>
    <name type="common">Striped barnacle</name>
    <name type="synonym">Balanus amphitrite</name>
    <dbReference type="NCBI Taxonomy" id="1232801"/>
    <lineage>
        <taxon>Eukaryota</taxon>
        <taxon>Metazoa</taxon>
        <taxon>Ecdysozoa</taxon>
        <taxon>Arthropoda</taxon>
        <taxon>Crustacea</taxon>
        <taxon>Multicrustacea</taxon>
        <taxon>Cirripedia</taxon>
        <taxon>Thoracica</taxon>
        <taxon>Thoracicalcarea</taxon>
        <taxon>Balanomorpha</taxon>
        <taxon>Balanoidea</taxon>
        <taxon>Balanidae</taxon>
        <taxon>Amphibalaninae</taxon>
        <taxon>Amphibalanus</taxon>
    </lineage>
</organism>
<feature type="region of interest" description="Disordered" evidence="6">
    <location>
        <begin position="101"/>
        <end position="161"/>
    </location>
</feature>
<dbReference type="Proteomes" id="UP000440578">
    <property type="component" value="Unassembled WGS sequence"/>
</dbReference>
<dbReference type="PANTHER" id="PTHR16875:SF0">
    <property type="entry name" value="SELENOPROTEIN K"/>
    <property type="match status" value="1"/>
</dbReference>
<feature type="compositionally biased region" description="Low complexity" evidence="6">
    <location>
        <begin position="152"/>
        <end position="161"/>
    </location>
</feature>
<keyword evidence="3" id="KW-0712">Selenocysteine</keyword>
<feature type="compositionally biased region" description="Gly residues" evidence="6">
    <location>
        <begin position="113"/>
        <end position="130"/>
    </location>
</feature>
<accession>A0A6A4W229</accession>
<sequence>MENKCLDKRCPAALCAVCREEADVLEHVLLRGPALAGARQSRTHRSTDICGPGVSAFRPDGTVGGSPNYFSVQGLLGLFWAVVNFFQLFFRTLISPDDNKRGRSYTSDYRAPGQGGGGGGGGGGWGGGGPGGPPRGMPRRRMGGFSTGQGAAGAPPMAGGG</sequence>
<evidence type="ECO:0000313" key="8">
    <source>
        <dbReference type="Proteomes" id="UP000440578"/>
    </source>
</evidence>